<dbReference type="Proteomes" id="UP000653305">
    <property type="component" value="Unassembled WGS sequence"/>
</dbReference>
<dbReference type="InterPro" id="IPR036397">
    <property type="entry name" value="RNaseH_sf"/>
</dbReference>
<evidence type="ECO:0000313" key="7">
    <source>
        <dbReference type="Proteomes" id="UP000653305"/>
    </source>
</evidence>
<keyword evidence="2" id="KW-0479">Metal-binding</keyword>
<evidence type="ECO:0000259" key="5">
    <source>
        <dbReference type="PROSITE" id="PS50994"/>
    </source>
</evidence>
<dbReference type="InterPro" id="IPR012337">
    <property type="entry name" value="RNaseH-like_sf"/>
</dbReference>
<dbReference type="SUPFAM" id="SSF53098">
    <property type="entry name" value="Ribonuclease H-like"/>
    <property type="match status" value="1"/>
</dbReference>
<dbReference type="InterPro" id="IPR001584">
    <property type="entry name" value="Integrase_cat-core"/>
</dbReference>
<dbReference type="SMART" id="SM00343">
    <property type="entry name" value="ZnF_C2HC"/>
    <property type="match status" value="1"/>
</dbReference>
<dbReference type="PANTHER" id="PTHR42648">
    <property type="entry name" value="TRANSPOSASE, PUTATIVE-RELATED"/>
    <property type="match status" value="1"/>
</dbReference>
<proteinExistence type="predicted"/>
<dbReference type="GO" id="GO:0015074">
    <property type="term" value="P:DNA integration"/>
    <property type="evidence" value="ECO:0007669"/>
    <property type="project" value="InterPro"/>
</dbReference>
<dbReference type="InterPro" id="IPR057670">
    <property type="entry name" value="SH3_retrovirus"/>
</dbReference>
<evidence type="ECO:0000256" key="2">
    <source>
        <dbReference type="PROSITE-ProRule" id="PRU00047"/>
    </source>
</evidence>
<dbReference type="InterPro" id="IPR054722">
    <property type="entry name" value="PolX-like_BBD"/>
</dbReference>
<keyword evidence="1" id="KW-0378">Hydrolase</keyword>
<reference evidence="6" key="1">
    <citation type="submission" date="2020-07" db="EMBL/GenBank/DDBJ databases">
        <title>Ethylene signaling mediates host invasion by parasitic plants.</title>
        <authorList>
            <person name="Yoshida S."/>
        </authorList>
    </citation>
    <scope>NUCLEOTIDE SEQUENCE</scope>
    <source>
        <strain evidence="6">Okayama</strain>
    </source>
</reference>
<dbReference type="Pfam" id="PF13976">
    <property type="entry name" value="gag_pre-integrs"/>
    <property type="match status" value="1"/>
</dbReference>
<evidence type="ECO:0000313" key="6">
    <source>
        <dbReference type="EMBL" id="GFP96771.1"/>
    </source>
</evidence>
<evidence type="ECO:0000256" key="1">
    <source>
        <dbReference type="ARBA" id="ARBA00022670"/>
    </source>
</evidence>
<keyword evidence="2" id="KW-0863">Zinc-finger</keyword>
<dbReference type="InterPro" id="IPR001878">
    <property type="entry name" value="Znf_CCHC"/>
</dbReference>
<sequence>MIASMVPGLARKYELFAHAADIKENLESMYSENTRASRYAATKELVALRLREGALVHEHVLKMITLIEKLVNLDVVLPSELQVDLILLSLPSSYEQFIVNFNMNKLDPTLDVMLNMLVSYEATIKKEKSVLVTAPFGKKSSFSKKRKSSIPSKHFAKGGSSESKSGKVSKQADDVCHHCGKPGHWRRNCKDYLDQKRSEKGMYFIEVNLSVDSSSWVLDTGCGSNLCNDLQLMARSRRLDVGETYLRMGNGARVAAEAIGTVYLSILNSDYQVVLNNCLYVPTLIRNPISIPVLDSEGFSFVFGSSVCLIHKDNKVICKGQLVNNLYTLNLNEIPINTISAKRKTDSLNPAQLWHARLGHISLRRMNDFARDGLLSLEDVKSLGTCESCLKGKMTKSPFKGQMKRAEGLLDLIHTDVCGPLSVSARGGYSYFVTFTDDYSRYGFVYLMKYKSETFERFKDFRHEIENQLGRRIKKLRSDRGGEYLSAEYIDYLKENGILSQWTPPGTPQLNGVSKRRNRTLLDMVRSMMGFTELPVYLWGHALLTAVYLLNRVSTKAVNSTPYELWHSRKPSFKHIKIWGCPAYVKRLMGDKLDSRSNLCYFVGYPQDSMGYEFYFVSEAKVFVSRNATFLEKEFLLDRKGSMVELEELREPQTEVQAHEMNKFNKPLIYLLNHRCDDPKEFRKYPIDYS</sequence>
<dbReference type="OrthoDB" id="2783063at2759"/>
<dbReference type="Pfam" id="PF25597">
    <property type="entry name" value="SH3_retrovirus"/>
    <property type="match status" value="1"/>
</dbReference>
<organism evidence="6 7">
    <name type="scientific">Phtheirospermum japonicum</name>
    <dbReference type="NCBI Taxonomy" id="374723"/>
    <lineage>
        <taxon>Eukaryota</taxon>
        <taxon>Viridiplantae</taxon>
        <taxon>Streptophyta</taxon>
        <taxon>Embryophyta</taxon>
        <taxon>Tracheophyta</taxon>
        <taxon>Spermatophyta</taxon>
        <taxon>Magnoliopsida</taxon>
        <taxon>eudicotyledons</taxon>
        <taxon>Gunneridae</taxon>
        <taxon>Pentapetalae</taxon>
        <taxon>asterids</taxon>
        <taxon>lamiids</taxon>
        <taxon>Lamiales</taxon>
        <taxon>Orobanchaceae</taxon>
        <taxon>Orobanchaceae incertae sedis</taxon>
        <taxon>Phtheirospermum</taxon>
    </lineage>
</organism>
<dbReference type="Pfam" id="PF00665">
    <property type="entry name" value="rve"/>
    <property type="match status" value="1"/>
</dbReference>
<dbReference type="Gene3D" id="3.30.420.10">
    <property type="entry name" value="Ribonuclease H-like superfamily/Ribonuclease H"/>
    <property type="match status" value="1"/>
</dbReference>
<dbReference type="GO" id="GO:0006508">
    <property type="term" value="P:proteolysis"/>
    <property type="evidence" value="ECO:0007669"/>
    <property type="project" value="UniProtKB-KW"/>
</dbReference>
<dbReference type="GO" id="GO:0008270">
    <property type="term" value="F:zinc ion binding"/>
    <property type="evidence" value="ECO:0007669"/>
    <property type="project" value="UniProtKB-KW"/>
</dbReference>
<name>A0A830CQX7_9LAMI</name>
<dbReference type="Pfam" id="PF00098">
    <property type="entry name" value="zf-CCHC"/>
    <property type="match status" value="1"/>
</dbReference>
<accession>A0A830CQX7</accession>
<protein>
    <submittedName>
        <fullName evidence="6">Retrovirus-related pol polyprotein from transposon tnt 1-94</fullName>
    </submittedName>
</protein>
<feature type="compositionally biased region" description="Low complexity" evidence="3">
    <location>
        <begin position="149"/>
        <end position="169"/>
    </location>
</feature>
<dbReference type="Pfam" id="PF14223">
    <property type="entry name" value="Retrotran_gag_2"/>
    <property type="match status" value="1"/>
</dbReference>
<evidence type="ECO:0000256" key="3">
    <source>
        <dbReference type="SAM" id="MobiDB-lite"/>
    </source>
</evidence>
<dbReference type="PANTHER" id="PTHR42648:SF27">
    <property type="entry name" value="RNA-DIRECTED DNA POLYMERASE"/>
    <property type="match status" value="1"/>
</dbReference>
<keyword evidence="1" id="KW-0645">Protease</keyword>
<dbReference type="GO" id="GO:0008233">
    <property type="term" value="F:peptidase activity"/>
    <property type="evidence" value="ECO:0007669"/>
    <property type="project" value="UniProtKB-KW"/>
</dbReference>
<dbReference type="SUPFAM" id="SSF57756">
    <property type="entry name" value="Retrovirus zinc finger-like domains"/>
    <property type="match status" value="1"/>
</dbReference>
<keyword evidence="7" id="KW-1185">Reference proteome</keyword>
<dbReference type="AlphaFoldDB" id="A0A830CQX7"/>
<keyword evidence="2" id="KW-0862">Zinc</keyword>
<feature type="domain" description="CCHC-type" evidence="4">
    <location>
        <begin position="176"/>
        <end position="191"/>
    </location>
</feature>
<dbReference type="InterPro" id="IPR039537">
    <property type="entry name" value="Retrotran_Ty1/copia-like"/>
</dbReference>
<dbReference type="Pfam" id="PF22936">
    <property type="entry name" value="Pol_BBD"/>
    <property type="match status" value="1"/>
</dbReference>
<dbReference type="InterPro" id="IPR025724">
    <property type="entry name" value="GAG-pre-integrase_dom"/>
</dbReference>
<dbReference type="PROSITE" id="PS50994">
    <property type="entry name" value="INTEGRASE"/>
    <property type="match status" value="1"/>
</dbReference>
<dbReference type="EMBL" id="BMAC01000455">
    <property type="protein sequence ID" value="GFP96771.1"/>
    <property type="molecule type" value="Genomic_DNA"/>
</dbReference>
<dbReference type="Gene3D" id="4.10.60.10">
    <property type="entry name" value="Zinc finger, CCHC-type"/>
    <property type="match status" value="1"/>
</dbReference>
<evidence type="ECO:0000259" key="4">
    <source>
        <dbReference type="PROSITE" id="PS50158"/>
    </source>
</evidence>
<comment type="caution">
    <text evidence="6">The sequence shown here is derived from an EMBL/GenBank/DDBJ whole genome shotgun (WGS) entry which is preliminary data.</text>
</comment>
<dbReference type="InterPro" id="IPR036875">
    <property type="entry name" value="Znf_CCHC_sf"/>
</dbReference>
<feature type="region of interest" description="Disordered" evidence="3">
    <location>
        <begin position="141"/>
        <end position="169"/>
    </location>
</feature>
<dbReference type="GO" id="GO:0003676">
    <property type="term" value="F:nucleic acid binding"/>
    <property type="evidence" value="ECO:0007669"/>
    <property type="project" value="InterPro"/>
</dbReference>
<feature type="domain" description="Integrase catalytic" evidence="5">
    <location>
        <begin position="394"/>
        <end position="570"/>
    </location>
</feature>
<dbReference type="PROSITE" id="PS50158">
    <property type="entry name" value="ZF_CCHC"/>
    <property type="match status" value="1"/>
</dbReference>
<gene>
    <name evidence="6" type="ORF">PHJA_001821200</name>
</gene>